<name>A0A0F9R6S6_9ZZZZ</name>
<protein>
    <recommendedName>
        <fullName evidence="1">Reverse transcriptase domain-containing protein</fullName>
    </recommendedName>
</protein>
<dbReference type="CDD" id="cd01651">
    <property type="entry name" value="RT_G2_intron"/>
    <property type="match status" value="1"/>
</dbReference>
<dbReference type="InterPro" id="IPR000477">
    <property type="entry name" value="RT_dom"/>
</dbReference>
<dbReference type="Gene3D" id="3.30.70.270">
    <property type="match status" value="1"/>
</dbReference>
<dbReference type="InterPro" id="IPR051083">
    <property type="entry name" value="GrpII_Intron_Splice-Mob/Def"/>
</dbReference>
<dbReference type="PANTHER" id="PTHR34047">
    <property type="entry name" value="NUCLEAR INTRON MATURASE 1, MITOCHONDRIAL-RELATED"/>
    <property type="match status" value="1"/>
</dbReference>
<dbReference type="PANTHER" id="PTHR34047:SF8">
    <property type="entry name" value="PROTEIN YKFC"/>
    <property type="match status" value="1"/>
</dbReference>
<dbReference type="InterPro" id="IPR043128">
    <property type="entry name" value="Rev_trsase/Diguanyl_cyclase"/>
</dbReference>
<proteinExistence type="predicted"/>
<sequence length="350" mass="42151">MKTYNNLYKKIHSTENLILAFKKARKGKSKKDYVIDFESNLNKNLKLLQNELKNRIYKPHRLKKFIVRDPKSRIIHASIFRDRIVHHAIINILKPILEKRFIYDSFASRKNKGTHEAIKRFEYFLRKVSSNGRKVKKPFNNNSIRGFVLKADIKHYFATMNHKILISILSKNIKDEDFINLIKVILDNFDTKIKGQGVPLGNYTSQFFANVYLNRLDYFIKHRLKAKYYIRYVDDFVILNKDKKVLEEYLTKIIKYLKNLRLELHPDKSEIYPLRNGITFLGYRIFYHYKLLRKRNINYFLNKLKKNIRLYREGKIEKEKLESFLQGWVGYSKFANTYNFKKKIIDSIQK</sequence>
<dbReference type="SUPFAM" id="SSF56672">
    <property type="entry name" value="DNA/RNA polymerases"/>
    <property type="match status" value="1"/>
</dbReference>
<dbReference type="AlphaFoldDB" id="A0A0F9R6S6"/>
<evidence type="ECO:0000259" key="1">
    <source>
        <dbReference type="PROSITE" id="PS50878"/>
    </source>
</evidence>
<feature type="domain" description="Reverse transcriptase" evidence="1">
    <location>
        <begin position="48"/>
        <end position="285"/>
    </location>
</feature>
<organism evidence="2">
    <name type="scientific">marine sediment metagenome</name>
    <dbReference type="NCBI Taxonomy" id="412755"/>
    <lineage>
        <taxon>unclassified sequences</taxon>
        <taxon>metagenomes</taxon>
        <taxon>ecological metagenomes</taxon>
    </lineage>
</organism>
<accession>A0A0F9R6S6</accession>
<gene>
    <name evidence="2" type="ORF">LCGC14_0687630</name>
</gene>
<comment type="caution">
    <text evidence="2">The sequence shown here is derived from an EMBL/GenBank/DDBJ whole genome shotgun (WGS) entry which is preliminary data.</text>
</comment>
<dbReference type="EMBL" id="LAZR01001417">
    <property type="protein sequence ID" value="KKN45002.1"/>
    <property type="molecule type" value="Genomic_DNA"/>
</dbReference>
<dbReference type="PROSITE" id="PS50878">
    <property type="entry name" value="RT_POL"/>
    <property type="match status" value="1"/>
</dbReference>
<evidence type="ECO:0000313" key="2">
    <source>
        <dbReference type="EMBL" id="KKN45002.1"/>
    </source>
</evidence>
<dbReference type="InterPro" id="IPR043502">
    <property type="entry name" value="DNA/RNA_pol_sf"/>
</dbReference>
<reference evidence="2" key="1">
    <citation type="journal article" date="2015" name="Nature">
        <title>Complex archaea that bridge the gap between prokaryotes and eukaryotes.</title>
        <authorList>
            <person name="Spang A."/>
            <person name="Saw J.H."/>
            <person name="Jorgensen S.L."/>
            <person name="Zaremba-Niedzwiedzka K."/>
            <person name="Martijn J."/>
            <person name="Lind A.E."/>
            <person name="van Eijk R."/>
            <person name="Schleper C."/>
            <person name="Guy L."/>
            <person name="Ettema T.J."/>
        </authorList>
    </citation>
    <scope>NUCLEOTIDE SEQUENCE</scope>
</reference>
<dbReference type="Pfam" id="PF00078">
    <property type="entry name" value="RVT_1"/>
    <property type="match status" value="1"/>
</dbReference>